<gene>
    <name evidence="1" type="primary">RvY_18161-1</name>
    <name evidence="1" type="synonym">RvY_18161.1</name>
    <name evidence="1" type="ORF">RvY_18161</name>
</gene>
<dbReference type="EMBL" id="BDGG01000018">
    <property type="protein sequence ID" value="GAV08478.1"/>
    <property type="molecule type" value="Genomic_DNA"/>
</dbReference>
<evidence type="ECO:0000313" key="2">
    <source>
        <dbReference type="Proteomes" id="UP000186922"/>
    </source>
</evidence>
<protein>
    <submittedName>
        <fullName evidence="1">Uncharacterized protein</fullName>
    </submittedName>
</protein>
<name>A0A1D1W877_RAMVA</name>
<reference evidence="1 2" key="1">
    <citation type="journal article" date="2016" name="Nat. Commun.">
        <title>Extremotolerant tardigrade genome and improved radiotolerance of human cultured cells by tardigrade-unique protein.</title>
        <authorList>
            <person name="Hashimoto T."/>
            <person name="Horikawa D.D."/>
            <person name="Saito Y."/>
            <person name="Kuwahara H."/>
            <person name="Kozuka-Hata H."/>
            <person name="Shin-I T."/>
            <person name="Minakuchi Y."/>
            <person name="Ohishi K."/>
            <person name="Motoyama A."/>
            <person name="Aizu T."/>
            <person name="Enomoto A."/>
            <person name="Kondo K."/>
            <person name="Tanaka S."/>
            <person name="Hara Y."/>
            <person name="Koshikawa S."/>
            <person name="Sagara H."/>
            <person name="Miura T."/>
            <person name="Yokobori S."/>
            <person name="Miyagawa K."/>
            <person name="Suzuki Y."/>
            <person name="Kubo T."/>
            <person name="Oyama M."/>
            <person name="Kohara Y."/>
            <person name="Fujiyama A."/>
            <person name="Arakawa K."/>
            <person name="Katayama T."/>
            <person name="Toyoda A."/>
            <person name="Kunieda T."/>
        </authorList>
    </citation>
    <scope>NUCLEOTIDE SEQUENCE [LARGE SCALE GENOMIC DNA]</scope>
    <source>
        <strain evidence="1 2">YOKOZUNA-1</strain>
    </source>
</reference>
<accession>A0A1D1W877</accession>
<sequence length="134" mass="14776">MLGLGLAVMLQDMQEMVTGGSACQRLSGEYNPHLQRSTEQEGQLIEWLEDPANYALYKGARKNNLTGKLKTTGTTKAPVYRKISVYLAEHGVQRDCSMVKNKIVNLERGYKAALVFLGGTGSGCHNPDPERPTY</sequence>
<dbReference type="OrthoDB" id="168171at2759"/>
<dbReference type="Proteomes" id="UP000186922">
    <property type="component" value="Unassembled WGS sequence"/>
</dbReference>
<keyword evidence="2" id="KW-1185">Reference proteome</keyword>
<dbReference type="Gene3D" id="1.10.10.60">
    <property type="entry name" value="Homeodomain-like"/>
    <property type="match status" value="1"/>
</dbReference>
<dbReference type="AlphaFoldDB" id="A0A1D1W877"/>
<comment type="caution">
    <text evidence="1">The sequence shown here is derived from an EMBL/GenBank/DDBJ whole genome shotgun (WGS) entry which is preliminary data.</text>
</comment>
<organism evidence="1 2">
    <name type="scientific">Ramazzottius varieornatus</name>
    <name type="common">Water bear</name>
    <name type="synonym">Tardigrade</name>
    <dbReference type="NCBI Taxonomy" id="947166"/>
    <lineage>
        <taxon>Eukaryota</taxon>
        <taxon>Metazoa</taxon>
        <taxon>Ecdysozoa</taxon>
        <taxon>Tardigrada</taxon>
        <taxon>Eutardigrada</taxon>
        <taxon>Parachela</taxon>
        <taxon>Hypsibioidea</taxon>
        <taxon>Ramazzottiidae</taxon>
        <taxon>Ramazzottius</taxon>
    </lineage>
</organism>
<evidence type="ECO:0000313" key="1">
    <source>
        <dbReference type="EMBL" id="GAV08478.1"/>
    </source>
</evidence>
<proteinExistence type="predicted"/>